<keyword evidence="3" id="KW-1185">Reference proteome</keyword>
<dbReference type="EMBL" id="FZQP02000726">
    <property type="protein sequence ID" value="VVC90135.1"/>
    <property type="molecule type" value="Genomic_DNA"/>
</dbReference>
<evidence type="ECO:0000313" key="3">
    <source>
        <dbReference type="Proteomes" id="UP000324832"/>
    </source>
</evidence>
<feature type="chain" id="PRO_5022976294" evidence="1">
    <location>
        <begin position="21"/>
        <end position="111"/>
    </location>
</feature>
<evidence type="ECO:0000313" key="2">
    <source>
        <dbReference type="EMBL" id="VVC90135.1"/>
    </source>
</evidence>
<evidence type="ECO:0000256" key="1">
    <source>
        <dbReference type="SAM" id="SignalP"/>
    </source>
</evidence>
<dbReference type="Proteomes" id="UP000324832">
    <property type="component" value="Unassembled WGS sequence"/>
</dbReference>
<proteinExistence type="predicted"/>
<protein>
    <submittedName>
        <fullName evidence="2">Uncharacterized protein</fullName>
    </submittedName>
</protein>
<dbReference type="OrthoDB" id="7477074at2759"/>
<feature type="signal peptide" evidence="1">
    <location>
        <begin position="1"/>
        <end position="20"/>
    </location>
</feature>
<dbReference type="AlphaFoldDB" id="A0A5E4PXZ3"/>
<keyword evidence="1" id="KW-0732">Signal</keyword>
<organism evidence="2 3">
    <name type="scientific">Leptidea sinapis</name>
    <dbReference type="NCBI Taxonomy" id="189913"/>
    <lineage>
        <taxon>Eukaryota</taxon>
        <taxon>Metazoa</taxon>
        <taxon>Ecdysozoa</taxon>
        <taxon>Arthropoda</taxon>
        <taxon>Hexapoda</taxon>
        <taxon>Insecta</taxon>
        <taxon>Pterygota</taxon>
        <taxon>Neoptera</taxon>
        <taxon>Endopterygota</taxon>
        <taxon>Lepidoptera</taxon>
        <taxon>Glossata</taxon>
        <taxon>Ditrysia</taxon>
        <taxon>Papilionoidea</taxon>
        <taxon>Pieridae</taxon>
        <taxon>Dismorphiinae</taxon>
        <taxon>Leptidea</taxon>
    </lineage>
</organism>
<accession>A0A5E4PXZ3</accession>
<sequence length="111" mass="12814">MVNIILLSTTLMVLLPASQSYILLSANMDDVHLLATQLYTSPVVDELGKIWRRASKQFMETLKKTEDGNYYSDSYNGRRKNDDEQQFLVELGKKATVYLKSFRRMIDNISD</sequence>
<name>A0A5E4PXZ3_9NEOP</name>
<gene>
    <name evidence="2" type="ORF">LSINAPIS_LOCUS3118</name>
</gene>
<reference evidence="2 3" key="1">
    <citation type="submission" date="2017-07" db="EMBL/GenBank/DDBJ databases">
        <authorList>
            <person name="Talla V."/>
            <person name="Backstrom N."/>
        </authorList>
    </citation>
    <scope>NUCLEOTIDE SEQUENCE [LARGE SCALE GENOMIC DNA]</scope>
</reference>